<protein>
    <recommendedName>
        <fullName evidence="6">ADP ribosylation factor like GTPase 16</fullName>
    </recommendedName>
</protein>
<evidence type="ECO:0000313" key="5">
    <source>
        <dbReference type="Proteomes" id="UP000823872"/>
    </source>
</evidence>
<evidence type="ECO:0000256" key="3">
    <source>
        <dbReference type="SAM" id="MobiDB-lite"/>
    </source>
</evidence>
<feature type="compositionally biased region" description="Low complexity" evidence="3">
    <location>
        <begin position="49"/>
        <end position="67"/>
    </location>
</feature>
<dbReference type="PANTHER" id="PTHR46688">
    <property type="entry name" value="ADP-RIBOSYLATION FACTOR-LIKE PROTEIN 16"/>
    <property type="match status" value="1"/>
</dbReference>
<accession>A0ABI7ZQZ1</accession>
<dbReference type="SUPFAM" id="SSF52540">
    <property type="entry name" value="P-loop containing nucleoside triphosphate hydrolases"/>
    <property type="match status" value="1"/>
</dbReference>
<dbReference type="PANTHER" id="PTHR46688:SF1">
    <property type="entry name" value="ADP-RIBOSYLATION FACTOR-LIKE PROTEIN 16"/>
    <property type="match status" value="1"/>
</dbReference>
<dbReference type="Proteomes" id="UP000823872">
    <property type="component" value="Chromosome E1"/>
</dbReference>
<reference evidence="4" key="2">
    <citation type="submission" date="2025-08" db="UniProtKB">
        <authorList>
            <consortium name="Ensembl"/>
        </authorList>
    </citation>
    <scope>IDENTIFICATION</scope>
    <source>
        <strain evidence="4">breed Abyssinian</strain>
    </source>
</reference>
<evidence type="ECO:0000313" key="4">
    <source>
        <dbReference type="Ensembl" id="ENSFCTP00005048614.1"/>
    </source>
</evidence>
<feature type="compositionally biased region" description="Basic residues" evidence="3">
    <location>
        <begin position="161"/>
        <end position="171"/>
    </location>
</feature>
<reference evidence="4 5" key="1">
    <citation type="submission" date="2021-02" db="EMBL/GenBank/DDBJ databases">
        <title>Safari Cat Assemblies.</title>
        <authorList>
            <person name="Bredemeyer K.R."/>
            <person name="Murphy W.J."/>
        </authorList>
    </citation>
    <scope>NUCLEOTIDE SEQUENCE [LARGE SCALE GENOMIC DNA]</scope>
</reference>
<evidence type="ECO:0000256" key="2">
    <source>
        <dbReference type="ARBA" id="ARBA00023134"/>
    </source>
</evidence>
<name>A0ABI7ZQZ1_FELCA</name>
<feature type="region of interest" description="Disordered" evidence="3">
    <location>
        <begin position="153"/>
        <end position="177"/>
    </location>
</feature>
<dbReference type="Gene3D" id="3.40.50.300">
    <property type="entry name" value="P-loop containing nucleotide triphosphate hydrolases"/>
    <property type="match status" value="1"/>
</dbReference>
<keyword evidence="5" id="KW-1185">Reference proteome</keyword>
<dbReference type="PROSITE" id="PS51417">
    <property type="entry name" value="ARF"/>
    <property type="match status" value="1"/>
</dbReference>
<sequence>MFGAASNPMQPRFFGGAGLCDQVTRFRDSGLVARSVRCLFPRDRPAPGPGAEPRAQSPRARARSPPRTLTYSSRSPRPAPGTARSPKRGRAHPPRGLGGRLPAQLPGRGPSRGGLGTRYLGDARRCRCRAPWRPRTPTRRRCAPRCEPARPRLPLPPFPRARARARRRPGRERRGGGLFGSPQRLCADWAAPGRERREPMKNLDVGTNLTDIVVQRKITIRELGGCMGPIWSSYFGNCHSLLFMMDAANPTQLSASCVQLLGLLSAEQLAEASVLILFNKIDLPCYMTVDEMKSLIRLPDIIACAKQNITTAEISAQKGTGLSEVLRWLQDTHRTDRRLPGGEP</sequence>
<dbReference type="Pfam" id="PF00025">
    <property type="entry name" value="Arf"/>
    <property type="match status" value="1"/>
</dbReference>
<reference evidence="4" key="3">
    <citation type="submission" date="2025-09" db="UniProtKB">
        <authorList>
            <consortium name="Ensembl"/>
        </authorList>
    </citation>
    <scope>IDENTIFICATION</scope>
    <source>
        <strain evidence="4">breed Abyssinian</strain>
    </source>
</reference>
<organism evidence="4 5">
    <name type="scientific">Felis catus</name>
    <name type="common">Cat</name>
    <name type="synonym">Felis silvestris catus</name>
    <dbReference type="NCBI Taxonomy" id="9685"/>
    <lineage>
        <taxon>Eukaryota</taxon>
        <taxon>Metazoa</taxon>
        <taxon>Chordata</taxon>
        <taxon>Craniata</taxon>
        <taxon>Vertebrata</taxon>
        <taxon>Euteleostomi</taxon>
        <taxon>Mammalia</taxon>
        <taxon>Eutheria</taxon>
        <taxon>Laurasiatheria</taxon>
        <taxon>Carnivora</taxon>
        <taxon>Feliformia</taxon>
        <taxon>Felidae</taxon>
        <taxon>Felinae</taxon>
        <taxon>Felis</taxon>
    </lineage>
</organism>
<dbReference type="InterPro" id="IPR006689">
    <property type="entry name" value="Small_GTPase_ARF/SAR"/>
</dbReference>
<dbReference type="GeneTree" id="ENSGT00730000111327"/>
<dbReference type="InterPro" id="IPR027417">
    <property type="entry name" value="P-loop_NTPase"/>
</dbReference>
<feature type="region of interest" description="Disordered" evidence="3">
    <location>
        <begin position="40"/>
        <end position="118"/>
    </location>
</feature>
<proteinExistence type="predicted"/>
<keyword evidence="2" id="KW-0342">GTP-binding</keyword>
<dbReference type="Ensembl" id="ENSFCTT00005067644.1">
    <property type="protein sequence ID" value="ENSFCTP00005048614.1"/>
    <property type="gene ID" value="ENSFCTG00005023681.1"/>
</dbReference>
<evidence type="ECO:0000256" key="1">
    <source>
        <dbReference type="ARBA" id="ARBA00022741"/>
    </source>
</evidence>
<keyword evidence="1" id="KW-0547">Nucleotide-binding</keyword>
<evidence type="ECO:0008006" key="6">
    <source>
        <dbReference type="Google" id="ProtNLM"/>
    </source>
</evidence>